<dbReference type="Proteomes" id="UP000005737">
    <property type="component" value="Unassembled WGS sequence"/>
</dbReference>
<dbReference type="EMBL" id="JH597773">
    <property type="protein sequence ID" value="EHQ05838.1"/>
    <property type="molecule type" value="Genomic_DNA"/>
</dbReference>
<dbReference type="Pfam" id="PF13676">
    <property type="entry name" value="TIR_2"/>
    <property type="match status" value="1"/>
</dbReference>
<gene>
    <name evidence="2" type="ORF">Lepil_1143</name>
</gene>
<dbReference type="InterPro" id="IPR035897">
    <property type="entry name" value="Toll_tir_struct_dom_sf"/>
</dbReference>
<dbReference type="InterPro" id="IPR000157">
    <property type="entry name" value="TIR_dom"/>
</dbReference>
<dbReference type="RefSeq" id="WP_002770834.1">
    <property type="nucleotide sequence ID" value="NZ_JH597773.1"/>
</dbReference>
<dbReference type="STRING" id="183.GCA_002009735_03438"/>
<dbReference type="SUPFAM" id="SSF52200">
    <property type="entry name" value="Toll/Interleukin receptor TIR domain"/>
    <property type="match status" value="1"/>
</dbReference>
<feature type="domain" description="TIR" evidence="1">
    <location>
        <begin position="32"/>
        <end position="122"/>
    </location>
</feature>
<sequence length="248" mass="28142">MSKKNPDTTFTTEHQVPADAIQRIWGDSKFRIFITHLAKDKELAEKLKTDFKDFGVAGFVAHTSIEPALEWQSEIEFALSSMDALVALMTDGFHESRWTDQEIGFALGRKVPIVSIRLGTDPYGFIGKYQALPPSKSNSVDVLSALMKEQKMLNCFIQKMENCRSFNAGNRLAQLLPALTTMPDWALRRLISAFNDNPQIIDSFGFSGKKVREYGPGLVHYLRELTGKKYELKDGKIVETKPWYSWNL</sequence>
<dbReference type="AlphaFoldDB" id="H2CGZ6"/>
<evidence type="ECO:0000259" key="1">
    <source>
        <dbReference type="Pfam" id="PF13676"/>
    </source>
</evidence>
<keyword evidence="3" id="KW-1185">Reference proteome</keyword>
<proteinExistence type="predicted"/>
<name>H2CGZ6_9LEPT</name>
<reference evidence="2 3" key="1">
    <citation type="submission" date="2011-10" db="EMBL/GenBank/DDBJ databases">
        <title>The Improved High-Quality Draft genome of Leptonema illini DSM 21528.</title>
        <authorList>
            <consortium name="US DOE Joint Genome Institute (JGI-PGF)"/>
            <person name="Lucas S."/>
            <person name="Copeland A."/>
            <person name="Lapidus A."/>
            <person name="Glavina del Rio T."/>
            <person name="Dalin E."/>
            <person name="Tice H."/>
            <person name="Bruce D."/>
            <person name="Goodwin L."/>
            <person name="Pitluck S."/>
            <person name="Peters L."/>
            <person name="Mikhailova N."/>
            <person name="Held B."/>
            <person name="Kyrpides N."/>
            <person name="Mavromatis K."/>
            <person name="Ivanova N."/>
            <person name="Markowitz V."/>
            <person name="Cheng J.-F."/>
            <person name="Hugenholtz P."/>
            <person name="Woyke T."/>
            <person name="Wu D."/>
            <person name="Gronow S."/>
            <person name="Wellnitz S."/>
            <person name="Brambilla E.-M."/>
            <person name="Klenk H.-P."/>
            <person name="Eisen J.A."/>
        </authorList>
    </citation>
    <scope>NUCLEOTIDE SEQUENCE [LARGE SCALE GENOMIC DNA]</scope>
    <source>
        <strain evidence="2 3">DSM 21528</strain>
    </source>
</reference>
<dbReference type="HOGENOM" id="CLU_1119084_0_0_12"/>
<evidence type="ECO:0000313" key="3">
    <source>
        <dbReference type="Proteomes" id="UP000005737"/>
    </source>
</evidence>
<protein>
    <recommendedName>
        <fullName evidence="1">TIR domain-containing protein</fullName>
    </recommendedName>
</protein>
<evidence type="ECO:0000313" key="2">
    <source>
        <dbReference type="EMBL" id="EHQ05838.1"/>
    </source>
</evidence>
<dbReference type="GO" id="GO:0007165">
    <property type="term" value="P:signal transduction"/>
    <property type="evidence" value="ECO:0007669"/>
    <property type="project" value="InterPro"/>
</dbReference>
<dbReference type="Gene3D" id="3.40.50.10140">
    <property type="entry name" value="Toll/interleukin-1 receptor homology (TIR) domain"/>
    <property type="match status" value="1"/>
</dbReference>
<accession>H2CGZ6</accession>
<organism evidence="2 3">
    <name type="scientific">Leptonema illini DSM 21528</name>
    <dbReference type="NCBI Taxonomy" id="929563"/>
    <lineage>
        <taxon>Bacteria</taxon>
        <taxon>Pseudomonadati</taxon>
        <taxon>Spirochaetota</taxon>
        <taxon>Spirochaetia</taxon>
        <taxon>Leptospirales</taxon>
        <taxon>Leptospiraceae</taxon>
        <taxon>Leptonema</taxon>
    </lineage>
</organism>